<dbReference type="EMBL" id="BRXS01000003">
    <property type="protein sequence ID" value="GLC25908.1"/>
    <property type="molecule type" value="Genomic_DNA"/>
</dbReference>
<proteinExistence type="predicted"/>
<name>A0AA37QFL7_9BACT</name>
<organism evidence="1 2">
    <name type="scientific">Roseisolibacter agri</name>
    <dbReference type="NCBI Taxonomy" id="2014610"/>
    <lineage>
        <taxon>Bacteria</taxon>
        <taxon>Pseudomonadati</taxon>
        <taxon>Gemmatimonadota</taxon>
        <taxon>Gemmatimonadia</taxon>
        <taxon>Gemmatimonadales</taxon>
        <taxon>Gemmatimonadaceae</taxon>
        <taxon>Roseisolibacter</taxon>
    </lineage>
</organism>
<dbReference type="AlphaFoldDB" id="A0AA37QFL7"/>
<keyword evidence="2" id="KW-1185">Reference proteome</keyword>
<dbReference type="Proteomes" id="UP001161325">
    <property type="component" value="Unassembled WGS sequence"/>
</dbReference>
<comment type="caution">
    <text evidence="1">The sequence shown here is derived from an EMBL/GenBank/DDBJ whole genome shotgun (WGS) entry which is preliminary data.</text>
</comment>
<evidence type="ECO:0000313" key="2">
    <source>
        <dbReference type="Proteomes" id="UP001161325"/>
    </source>
</evidence>
<dbReference type="RefSeq" id="WP_284350368.1">
    <property type="nucleotide sequence ID" value="NZ_BRXS01000003.1"/>
</dbReference>
<reference evidence="1" key="1">
    <citation type="submission" date="2022-08" db="EMBL/GenBank/DDBJ databases">
        <title>Draft genome sequencing of Roseisolibacter agri AW1220.</title>
        <authorList>
            <person name="Tobiishi Y."/>
            <person name="Tonouchi A."/>
        </authorList>
    </citation>
    <scope>NUCLEOTIDE SEQUENCE</scope>
    <source>
        <strain evidence="1">AW1220</strain>
    </source>
</reference>
<accession>A0AA37QFL7</accession>
<evidence type="ECO:0000313" key="1">
    <source>
        <dbReference type="EMBL" id="GLC25908.1"/>
    </source>
</evidence>
<sequence>MRLLRHTVGACLAATLGCRASETPPTPDTARHDPSALTVALVDSVPYENELTNGFLRRVEVRTPAHTDTLLGILVDARPVVLGDSVVHGIRAEENLFVELFTYDARTRRTRTFPTPADWVPHAVPKLAPDGRHVAYLAQDAQGQGHGAVATVPDGRVVYRGPPATMLETDAGVDAITWTDADRFEIRIDLTYQVGGTQRLRGTLRPLRVDVDTLRPLPAR</sequence>
<dbReference type="PROSITE" id="PS51257">
    <property type="entry name" value="PROKAR_LIPOPROTEIN"/>
    <property type="match status" value="1"/>
</dbReference>
<protein>
    <submittedName>
        <fullName evidence="1">Uncharacterized protein</fullName>
    </submittedName>
</protein>
<gene>
    <name evidence="1" type="ORF">rosag_24210</name>
</gene>